<dbReference type="Proteomes" id="UP000471648">
    <property type="component" value="Unassembled WGS sequence"/>
</dbReference>
<dbReference type="AlphaFoldDB" id="A0A6N9VF10"/>
<evidence type="ECO:0000256" key="4">
    <source>
        <dbReference type="ARBA" id="ARBA00022692"/>
    </source>
</evidence>
<feature type="non-terminal residue" evidence="12">
    <location>
        <position position="90"/>
    </location>
</feature>
<dbReference type="Gene3D" id="6.10.140.1330">
    <property type="match status" value="1"/>
</dbReference>
<feature type="transmembrane region" description="Helical" evidence="10">
    <location>
        <begin position="65"/>
        <end position="86"/>
    </location>
</feature>
<keyword evidence="2" id="KW-0813">Transport</keyword>
<evidence type="ECO:0000256" key="3">
    <source>
        <dbReference type="ARBA" id="ARBA00022475"/>
    </source>
</evidence>
<evidence type="ECO:0000256" key="10">
    <source>
        <dbReference type="SAM" id="Phobius"/>
    </source>
</evidence>
<dbReference type="Pfam" id="PF00999">
    <property type="entry name" value="Na_H_Exchanger"/>
    <property type="match status" value="1"/>
</dbReference>
<keyword evidence="8 10" id="KW-0472">Membrane</keyword>
<gene>
    <name evidence="12" type="ORF">G3I39_24430</name>
</gene>
<dbReference type="PANTHER" id="PTHR10110:SF86">
    <property type="entry name" value="SODIUM_HYDROGEN EXCHANGER 7"/>
    <property type="match status" value="1"/>
</dbReference>
<name>A0A6N9VF10_STRMI</name>
<keyword evidence="9" id="KW-0739">Sodium transport</keyword>
<dbReference type="GO" id="GO:0005886">
    <property type="term" value="C:plasma membrane"/>
    <property type="evidence" value="ECO:0007669"/>
    <property type="project" value="UniProtKB-SubCell"/>
</dbReference>
<keyword evidence="3" id="KW-1003">Cell membrane</keyword>
<dbReference type="GO" id="GO:0015386">
    <property type="term" value="F:potassium:proton antiporter activity"/>
    <property type="evidence" value="ECO:0007669"/>
    <property type="project" value="TreeGrafter"/>
</dbReference>
<feature type="non-terminal residue" evidence="12">
    <location>
        <position position="1"/>
    </location>
</feature>
<dbReference type="EMBL" id="JAAGME010001020">
    <property type="protein sequence ID" value="NEB70175.1"/>
    <property type="molecule type" value="Genomic_DNA"/>
</dbReference>
<comment type="caution">
    <text evidence="12">The sequence shown here is derived from an EMBL/GenBank/DDBJ whole genome shotgun (WGS) entry which is preliminary data.</text>
</comment>
<accession>A0A6N9VF10</accession>
<protein>
    <submittedName>
        <fullName evidence="12">Na+/H+ antiporter</fullName>
    </submittedName>
</protein>
<dbReference type="RefSeq" id="WP_203680023.1">
    <property type="nucleotide sequence ID" value="NZ_JAAGME010001020.1"/>
</dbReference>
<proteinExistence type="predicted"/>
<evidence type="ECO:0000259" key="11">
    <source>
        <dbReference type="Pfam" id="PF00999"/>
    </source>
</evidence>
<sequence length="90" mass="8974">GAVVAPPDAVAATAVARRVGLPSRITTILQGESLVNDATAITAYRVAVAAAVGESAGPLHAGAEFLVASLGGVAVGLVLMVPLHWLRTHL</sequence>
<evidence type="ECO:0000256" key="1">
    <source>
        <dbReference type="ARBA" id="ARBA00004651"/>
    </source>
</evidence>
<evidence type="ECO:0000256" key="2">
    <source>
        <dbReference type="ARBA" id="ARBA00022448"/>
    </source>
</evidence>
<dbReference type="InterPro" id="IPR006153">
    <property type="entry name" value="Cation/H_exchanger_TM"/>
</dbReference>
<keyword evidence="6" id="KW-0915">Sodium</keyword>
<evidence type="ECO:0000256" key="5">
    <source>
        <dbReference type="ARBA" id="ARBA00022989"/>
    </source>
</evidence>
<organism evidence="12 13">
    <name type="scientific">Streptomyces microflavus</name>
    <name type="common">Streptomyces lipmanii</name>
    <dbReference type="NCBI Taxonomy" id="1919"/>
    <lineage>
        <taxon>Bacteria</taxon>
        <taxon>Bacillati</taxon>
        <taxon>Actinomycetota</taxon>
        <taxon>Actinomycetes</taxon>
        <taxon>Kitasatosporales</taxon>
        <taxon>Streptomycetaceae</taxon>
        <taxon>Streptomyces</taxon>
    </lineage>
</organism>
<dbReference type="PANTHER" id="PTHR10110">
    <property type="entry name" value="SODIUM/HYDROGEN EXCHANGER"/>
    <property type="match status" value="1"/>
</dbReference>
<comment type="subcellular location">
    <subcellularLocation>
        <location evidence="1">Cell membrane</location>
        <topology evidence="1">Multi-pass membrane protein</topology>
    </subcellularLocation>
</comment>
<dbReference type="GO" id="GO:0051453">
    <property type="term" value="P:regulation of intracellular pH"/>
    <property type="evidence" value="ECO:0007669"/>
    <property type="project" value="TreeGrafter"/>
</dbReference>
<reference evidence="12 13" key="1">
    <citation type="submission" date="2020-01" db="EMBL/GenBank/DDBJ databases">
        <title>Insect and environment-associated Actinomycetes.</title>
        <authorList>
            <person name="Currrie C."/>
            <person name="Chevrette M."/>
            <person name="Carlson C."/>
            <person name="Stubbendieck R."/>
            <person name="Wendt-Pienkowski E."/>
        </authorList>
    </citation>
    <scope>NUCLEOTIDE SEQUENCE [LARGE SCALE GENOMIC DNA]</scope>
    <source>
        <strain evidence="12 13">SID14438</strain>
    </source>
</reference>
<keyword evidence="5 10" id="KW-1133">Transmembrane helix</keyword>
<feature type="domain" description="Cation/H+ exchanger transmembrane" evidence="11">
    <location>
        <begin position="1"/>
        <end position="80"/>
    </location>
</feature>
<evidence type="ECO:0000313" key="13">
    <source>
        <dbReference type="Proteomes" id="UP000471648"/>
    </source>
</evidence>
<dbReference type="GO" id="GO:0098719">
    <property type="term" value="P:sodium ion import across plasma membrane"/>
    <property type="evidence" value="ECO:0007669"/>
    <property type="project" value="TreeGrafter"/>
</dbReference>
<evidence type="ECO:0000313" key="12">
    <source>
        <dbReference type="EMBL" id="NEB70175.1"/>
    </source>
</evidence>
<keyword evidence="4 10" id="KW-0812">Transmembrane</keyword>
<evidence type="ECO:0000256" key="8">
    <source>
        <dbReference type="ARBA" id="ARBA00023136"/>
    </source>
</evidence>
<dbReference type="GO" id="GO:0015385">
    <property type="term" value="F:sodium:proton antiporter activity"/>
    <property type="evidence" value="ECO:0007669"/>
    <property type="project" value="InterPro"/>
</dbReference>
<evidence type="ECO:0000256" key="7">
    <source>
        <dbReference type="ARBA" id="ARBA00023065"/>
    </source>
</evidence>
<keyword evidence="7" id="KW-0406">Ion transport</keyword>
<evidence type="ECO:0000256" key="9">
    <source>
        <dbReference type="ARBA" id="ARBA00023201"/>
    </source>
</evidence>
<evidence type="ECO:0000256" key="6">
    <source>
        <dbReference type="ARBA" id="ARBA00023053"/>
    </source>
</evidence>
<dbReference type="InterPro" id="IPR018422">
    <property type="entry name" value="Cation/H_exchanger_CPA1"/>
</dbReference>